<comment type="caution">
    <text evidence="1">The sequence shown here is derived from an EMBL/GenBank/DDBJ whole genome shotgun (WGS) entry which is preliminary data.</text>
</comment>
<dbReference type="EMBL" id="SDMP01000019">
    <property type="protein sequence ID" value="RYQ87111.1"/>
    <property type="molecule type" value="Genomic_DNA"/>
</dbReference>
<sequence>MYPTSIHHQEPHSLGLCHQTELSYFVQCKSVCGQIEVQAMVELQSDAMCQSSGYLRTPRPMCHPTGGHEGRFHHGLAFSCHLYYKQHEPLLVVEQLLQHQASSRRMQHYEEEEEEELELMSPSTHEEPKSLLQRYFQRVSEEVIALSLLQVMESEKIASMGRRRRIVKRWSCAMLVIGDPL</sequence>
<reference evidence="1 2" key="1">
    <citation type="submission" date="2019-01" db="EMBL/GenBank/DDBJ databases">
        <title>Sequencing of cultivated peanut Arachis hypogaea provides insights into genome evolution and oil improvement.</title>
        <authorList>
            <person name="Chen X."/>
        </authorList>
    </citation>
    <scope>NUCLEOTIDE SEQUENCE [LARGE SCALE GENOMIC DNA]</scope>
    <source>
        <strain evidence="2">cv. Fuhuasheng</strain>
        <tissue evidence="1">Leaves</tissue>
    </source>
</reference>
<protein>
    <submittedName>
        <fullName evidence="1">Uncharacterized protein</fullName>
    </submittedName>
</protein>
<evidence type="ECO:0000313" key="1">
    <source>
        <dbReference type="EMBL" id="RYQ87111.1"/>
    </source>
</evidence>
<dbReference type="AlphaFoldDB" id="A0A444XBM8"/>
<dbReference type="Proteomes" id="UP000289738">
    <property type="component" value="Chromosome B09"/>
</dbReference>
<name>A0A444XBM8_ARAHY</name>
<evidence type="ECO:0000313" key="2">
    <source>
        <dbReference type="Proteomes" id="UP000289738"/>
    </source>
</evidence>
<keyword evidence="2" id="KW-1185">Reference proteome</keyword>
<proteinExistence type="predicted"/>
<gene>
    <name evidence="1" type="ORF">Ahy_B09g094584</name>
</gene>
<accession>A0A444XBM8</accession>
<organism evidence="1 2">
    <name type="scientific">Arachis hypogaea</name>
    <name type="common">Peanut</name>
    <dbReference type="NCBI Taxonomy" id="3818"/>
    <lineage>
        <taxon>Eukaryota</taxon>
        <taxon>Viridiplantae</taxon>
        <taxon>Streptophyta</taxon>
        <taxon>Embryophyta</taxon>
        <taxon>Tracheophyta</taxon>
        <taxon>Spermatophyta</taxon>
        <taxon>Magnoliopsida</taxon>
        <taxon>eudicotyledons</taxon>
        <taxon>Gunneridae</taxon>
        <taxon>Pentapetalae</taxon>
        <taxon>rosids</taxon>
        <taxon>fabids</taxon>
        <taxon>Fabales</taxon>
        <taxon>Fabaceae</taxon>
        <taxon>Papilionoideae</taxon>
        <taxon>50 kb inversion clade</taxon>
        <taxon>dalbergioids sensu lato</taxon>
        <taxon>Dalbergieae</taxon>
        <taxon>Pterocarpus clade</taxon>
        <taxon>Arachis</taxon>
    </lineage>
</organism>